<dbReference type="EMBL" id="HBUF01187590">
    <property type="protein sequence ID" value="CAG6657212.1"/>
    <property type="molecule type" value="Transcribed_RNA"/>
</dbReference>
<protein>
    <submittedName>
        <fullName evidence="1">Uncharacterized protein</fullName>
    </submittedName>
</protein>
<sequence length="114" mass="13115">MYTRVALIFEVLKQGEKQERMKRQGKLRKRRILKQGEKQGKMLMLGIERQKEISKLGKYLGRTQYAGMQSGNVAWNEQRSGRLTLSCIRNSKSVLSKDPPMYVVVVVNSCSSHL</sequence>
<evidence type="ECO:0000313" key="1">
    <source>
        <dbReference type="EMBL" id="CAG6657215.1"/>
    </source>
</evidence>
<dbReference type="AlphaFoldDB" id="A0A8D8WGD6"/>
<name>A0A8D8WGD6_9HEMI</name>
<proteinExistence type="predicted"/>
<accession>A0A8D8WGD6</accession>
<organism evidence="1">
    <name type="scientific">Cacopsylla melanoneura</name>
    <dbReference type="NCBI Taxonomy" id="428564"/>
    <lineage>
        <taxon>Eukaryota</taxon>
        <taxon>Metazoa</taxon>
        <taxon>Ecdysozoa</taxon>
        <taxon>Arthropoda</taxon>
        <taxon>Hexapoda</taxon>
        <taxon>Insecta</taxon>
        <taxon>Pterygota</taxon>
        <taxon>Neoptera</taxon>
        <taxon>Paraneoptera</taxon>
        <taxon>Hemiptera</taxon>
        <taxon>Sternorrhyncha</taxon>
        <taxon>Psylloidea</taxon>
        <taxon>Psyllidae</taxon>
        <taxon>Psyllinae</taxon>
        <taxon>Cacopsylla</taxon>
    </lineage>
</organism>
<reference evidence="1" key="1">
    <citation type="submission" date="2021-05" db="EMBL/GenBank/DDBJ databases">
        <authorList>
            <person name="Alioto T."/>
            <person name="Alioto T."/>
            <person name="Gomez Garrido J."/>
        </authorList>
    </citation>
    <scope>NUCLEOTIDE SEQUENCE</scope>
</reference>
<dbReference type="EMBL" id="HBUF01187592">
    <property type="protein sequence ID" value="CAG6657215.1"/>
    <property type="molecule type" value="Transcribed_RNA"/>
</dbReference>